<dbReference type="InterPro" id="IPR050807">
    <property type="entry name" value="TransReg_Diox_bact_type"/>
</dbReference>
<dbReference type="PANTHER" id="PTHR46797:SF1">
    <property type="entry name" value="METHYLPHOSPHONATE SYNTHASE"/>
    <property type="match status" value="1"/>
</dbReference>
<reference evidence="3 4" key="1">
    <citation type="submission" date="2020-07" db="EMBL/GenBank/DDBJ databases">
        <title>Vallitalea guaymasensis genome.</title>
        <authorList>
            <person name="Postec A."/>
        </authorList>
    </citation>
    <scope>NUCLEOTIDE SEQUENCE [LARGE SCALE GENOMIC DNA]</scope>
    <source>
        <strain evidence="3 4">Ra1766G1</strain>
    </source>
</reference>
<dbReference type="GO" id="GO:0003677">
    <property type="term" value="F:DNA binding"/>
    <property type="evidence" value="ECO:0007669"/>
    <property type="project" value="UniProtKB-KW"/>
</dbReference>
<dbReference type="CDD" id="cd00093">
    <property type="entry name" value="HTH_XRE"/>
    <property type="match status" value="1"/>
</dbReference>
<name>A0A8J8MED3_9FIRM</name>
<evidence type="ECO:0000259" key="2">
    <source>
        <dbReference type="PROSITE" id="PS50943"/>
    </source>
</evidence>
<keyword evidence="4" id="KW-1185">Reference proteome</keyword>
<keyword evidence="1" id="KW-0238">DNA-binding</keyword>
<evidence type="ECO:0000313" key="4">
    <source>
        <dbReference type="Proteomes" id="UP000677305"/>
    </source>
</evidence>
<dbReference type="RefSeq" id="WP_212691177.1">
    <property type="nucleotide sequence ID" value="NZ_CP058561.1"/>
</dbReference>
<sequence length="113" mass="13015">MEVNKVMFGKRLKEVRKLRNITSNKLAELCGIEPSFVRQIESAAKYPSIPVFVKLCNALSISPDYLLKDSLIEIKEPDNLKALYNKIKILTPNEIELATDIIENISKHRQRYL</sequence>
<feature type="domain" description="HTH cro/C1-type" evidence="2">
    <location>
        <begin position="12"/>
        <end position="66"/>
    </location>
</feature>
<dbReference type="EMBL" id="CP058561">
    <property type="protein sequence ID" value="QUH31100.1"/>
    <property type="molecule type" value="Genomic_DNA"/>
</dbReference>
<dbReference type="Pfam" id="PF01381">
    <property type="entry name" value="HTH_3"/>
    <property type="match status" value="1"/>
</dbReference>
<dbReference type="PANTHER" id="PTHR46797">
    <property type="entry name" value="HTH-TYPE TRANSCRIPTIONAL REGULATOR"/>
    <property type="match status" value="1"/>
</dbReference>
<evidence type="ECO:0000256" key="1">
    <source>
        <dbReference type="ARBA" id="ARBA00023125"/>
    </source>
</evidence>
<dbReference type="SUPFAM" id="SSF47413">
    <property type="entry name" value="lambda repressor-like DNA-binding domains"/>
    <property type="match status" value="1"/>
</dbReference>
<dbReference type="SMART" id="SM00530">
    <property type="entry name" value="HTH_XRE"/>
    <property type="match status" value="1"/>
</dbReference>
<dbReference type="InterPro" id="IPR001387">
    <property type="entry name" value="Cro/C1-type_HTH"/>
</dbReference>
<accession>A0A8J8MED3</accession>
<protein>
    <submittedName>
        <fullName evidence="3">Helix-turn-helix transcriptional regulator</fullName>
    </submittedName>
</protein>
<evidence type="ECO:0000313" key="3">
    <source>
        <dbReference type="EMBL" id="QUH31100.1"/>
    </source>
</evidence>
<dbReference type="KEGG" id="vgu:HYG85_20120"/>
<dbReference type="GO" id="GO:0005829">
    <property type="term" value="C:cytosol"/>
    <property type="evidence" value="ECO:0007669"/>
    <property type="project" value="TreeGrafter"/>
</dbReference>
<proteinExistence type="predicted"/>
<dbReference type="PROSITE" id="PS50943">
    <property type="entry name" value="HTH_CROC1"/>
    <property type="match status" value="1"/>
</dbReference>
<dbReference type="Gene3D" id="1.10.260.40">
    <property type="entry name" value="lambda repressor-like DNA-binding domains"/>
    <property type="match status" value="1"/>
</dbReference>
<dbReference type="InterPro" id="IPR010982">
    <property type="entry name" value="Lambda_DNA-bd_dom_sf"/>
</dbReference>
<dbReference type="AlphaFoldDB" id="A0A8J8MED3"/>
<organism evidence="3 4">
    <name type="scientific">Vallitalea guaymasensis</name>
    <dbReference type="NCBI Taxonomy" id="1185412"/>
    <lineage>
        <taxon>Bacteria</taxon>
        <taxon>Bacillati</taxon>
        <taxon>Bacillota</taxon>
        <taxon>Clostridia</taxon>
        <taxon>Lachnospirales</taxon>
        <taxon>Vallitaleaceae</taxon>
        <taxon>Vallitalea</taxon>
    </lineage>
</organism>
<gene>
    <name evidence="3" type="ORF">HYG85_20120</name>
</gene>
<dbReference type="GO" id="GO:0003700">
    <property type="term" value="F:DNA-binding transcription factor activity"/>
    <property type="evidence" value="ECO:0007669"/>
    <property type="project" value="TreeGrafter"/>
</dbReference>
<dbReference type="Proteomes" id="UP000677305">
    <property type="component" value="Chromosome"/>
</dbReference>